<comment type="similarity">
    <text evidence="2">Belongs to the KHG/KDPG aldolase family.</text>
</comment>
<keyword evidence="5" id="KW-0119">Carbohydrate metabolism</keyword>
<dbReference type="InterPro" id="IPR013785">
    <property type="entry name" value="Aldolase_TIM"/>
</dbReference>
<comment type="pathway">
    <text evidence="1">Carbohydrate acid metabolism.</text>
</comment>
<reference evidence="7" key="1">
    <citation type="journal article" date="2019" name="Int. J. Syst. Evol. Microbiol.">
        <title>The Global Catalogue of Microorganisms (GCM) 10K type strain sequencing project: providing services to taxonomists for standard genome sequencing and annotation.</title>
        <authorList>
            <consortium name="The Broad Institute Genomics Platform"/>
            <consortium name="The Broad Institute Genome Sequencing Center for Infectious Disease"/>
            <person name="Wu L."/>
            <person name="Ma J."/>
        </authorList>
    </citation>
    <scope>NUCLEOTIDE SEQUENCE [LARGE SCALE GENOMIC DNA]</scope>
    <source>
        <strain evidence="7">JCM 18424</strain>
    </source>
</reference>
<protein>
    <submittedName>
        <fullName evidence="6">Bifunctional 4-hydroxy-2-oxoglutarate aldolase/2-dehydro-3-deoxy-phosphogluconate aldolase</fullName>
    </submittedName>
</protein>
<name>A0ABP9MEW7_9GAMM</name>
<comment type="caution">
    <text evidence="6">The sequence shown here is derived from an EMBL/GenBank/DDBJ whole genome shotgun (WGS) entry which is preliminary data.</text>
</comment>
<evidence type="ECO:0000256" key="3">
    <source>
        <dbReference type="ARBA" id="ARBA00011233"/>
    </source>
</evidence>
<proteinExistence type="inferred from homology"/>
<evidence type="ECO:0000256" key="1">
    <source>
        <dbReference type="ARBA" id="ARBA00004761"/>
    </source>
</evidence>
<dbReference type="Pfam" id="PF01081">
    <property type="entry name" value="Aldolase"/>
    <property type="match status" value="1"/>
</dbReference>
<keyword evidence="4" id="KW-0456">Lyase</keyword>
<evidence type="ECO:0000313" key="6">
    <source>
        <dbReference type="EMBL" id="GAA5095741.1"/>
    </source>
</evidence>
<evidence type="ECO:0000256" key="5">
    <source>
        <dbReference type="ARBA" id="ARBA00023277"/>
    </source>
</evidence>
<dbReference type="NCBIfam" id="NF004325">
    <property type="entry name" value="PRK05718.1"/>
    <property type="match status" value="1"/>
</dbReference>
<dbReference type="SUPFAM" id="SSF51569">
    <property type="entry name" value="Aldolase"/>
    <property type="match status" value="1"/>
</dbReference>
<dbReference type="PANTHER" id="PTHR30246">
    <property type="entry name" value="2-KETO-3-DEOXY-6-PHOSPHOGLUCONATE ALDOLASE"/>
    <property type="match status" value="1"/>
</dbReference>
<evidence type="ECO:0000313" key="7">
    <source>
        <dbReference type="Proteomes" id="UP001500631"/>
    </source>
</evidence>
<dbReference type="CDD" id="cd00452">
    <property type="entry name" value="KDPG_aldolase"/>
    <property type="match status" value="1"/>
</dbReference>
<dbReference type="EMBL" id="BAABKE010000002">
    <property type="protein sequence ID" value="GAA5095741.1"/>
    <property type="molecule type" value="Genomic_DNA"/>
</dbReference>
<dbReference type="Proteomes" id="UP001500631">
    <property type="component" value="Unassembled WGS sequence"/>
</dbReference>
<comment type="subunit">
    <text evidence="3">Homotrimer.</text>
</comment>
<dbReference type="NCBIfam" id="TIGR01182">
    <property type="entry name" value="eda"/>
    <property type="match status" value="1"/>
</dbReference>
<dbReference type="Gene3D" id="3.20.20.70">
    <property type="entry name" value="Aldolase class I"/>
    <property type="match status" value="1"/>
</dbReference>
<keyword evidence="7" id="KW-1185">Reference proteome</keyword>
<dbReference type="InterPro" id="IPR000887">
    <property type="entry name" value="Aldlse_KDPG_KHG"/>
</dbReference>
<organism evidence="6 7">
    <name type="scientific">Wohlfahrtiimonas larvae</name>
    <dbReference type="NCBI Taxonomy" id="1157986"/>
    <lineage>
        <taxon>Bacteria</taxon>
        <taxon>Pseudomonadati</taxon>
        <taxon>Pseudomonadota</taxon>
        <taxon>Gammaproteobacteria</taxon>
        <taxon>Cardiobacteriales</taxon>
        <taxon>Ignatzschineriaceae</taxon>
        <taxon>Wohlfahrtiimonas</taxon>
    </lineage>
</organism>
<dbReference type="PANTHER" id="PTHR30246:SF1">
    <property type="entry name" value="2-DEHYDRO-3-DEOXY-6-PHOSPHOGALACTONATE ALDOLASE-RELATED"/>
    <property type="match status" value="1"/>
</dbReference>
<evidence type="ECO:0000256" key="2">
    <source>
        <dbReference type="ARBA" id="ARBA00006906"/>
    </source>
</evidence>
<gene>
    <name evidence="6" type="ORF">GCM10023338_05420</name>
</gene>
<sequence length="209" mass="23186">MKNLDTIFHNQPVVPIAMINDIQDGLKLATILIREELPILEVTFRTKEASDILKAIKDHYPDLTVGAGTVLNAEQAKIAFTSDADFLVAPGCNPRTIQTAQDLGMPILPGVNNPSAIEMALNYNVTTMKFFPAEISGGIPMIKALMAPYQDIHFIPTGGINNENFQSYLATERVIACGMSWMVDKKLIEAGNWDEITRRVRLIKEMLKQ</sequence>
<dbReference type="RefSeq" id="WP_077924652.1">
    <property type="nucleotide sequence ID" value="NZ_BAABKE010000002.1"/>
</dbReference>
<evidence type="ECO:0000256" key="4">
    <source>
        <dbReference type="ARBA" id="ARBA00023239"/>
    </source>
</evidence>
<accession>A0ABP9MEW7</accession>